<proteinExistence type="predicted"/>
<evidence type="ECO:0000256" key="1">
    <source>
        <dbReference type="SAM" id="Phobius"/>
    </source>
</evidence>
<sequence>MKSFHKTSSLLDKPLNPNGRFCRHSFAAWSFLNTIICIFSVLLILSIFNQFHATSYAKSMTFLGYLLTLGVLVCFFYYSFIISIRRLHDQNLSGWWSLLLIVPILNFLFFLYLLYNKGDDGMNKYGFSRIIFGWEKILGNAYMIIAPFTILGFCLFLWVQRAYIIN</sequence>
<dbReference type="InterPro" id="IPR008523">
    <property type="entry name" value="DUF805"/>
</dbReference>
<dbReference type="Pfam" id="PF05656">
    <property type="entry name" value="DUF805"/>
    <property type="match status" value="1"/>
</dbReference>
<dbReference type="PANTHER" id="PTHR34980">
    <property type="entry name" value="INNER MEMBRANE PROTEIN-RELATED-RELATED"/>
    <property type="match status" value="1"/>
</dbReference>
<name>A0A2U3N306_9GAMM</name>
<feature type="transmembrane region" description="Helical" evidence="1">
    <location>
        <begin position="26"/>
        <end position="48"/>
    </location>
</feature>
<gene>
    <name evidence="2" type="primary">yhaI_2</name>
    <name evidence="2" type="ORF">KPC_3107</name>
</gene>
<evidence type="ECO:0000313" key="2">
    <source>
        <dbReference type="EMBL" id="SPL71929.1"/>
    </source>
</evidence>
<evidence type="ECO:0000313" key="3">
    <source>
        <dbReference type="Proteomes" id="UP000245974"/>
    </source>
</evidence>
<dbReference type="FunCoup" id="A0A2U3N306">
    <property type="interactions" value="39"/>
</dbReference>
<keyword evidence="1" id="KW-0472">Membrane</keyword>
<keyword evidence="1" id="KW-0812">Transmembrane</keyword>
<dbReference type="RefSeq" id="WP_121975341.1">
    <property type="nucleotide sequence ID" value="NZ_OOGT01000192.1"/>
</dbReference>
<keyword evidence="1" id="KW-1133">Transmembrane helix</keyword>
<dbReference type="Proteomes" id="UP000245974">
    <property type="component" value="Unassembled WGS sequence"/>
</dbReference>
<keyword evidence="3" id="KW-1185">Reference proteome</keyword>
<dbReference type="EMBL" id="OOGT01000192">
    <property type="protein sequence ID" value="SPL71929.1"/>
    <property type="molecule type" value="Genomic_DNA"/>
</dbReference>
<dbReference type="GO" id="GO:0005886">
    <property type="term" value="C:plasma membrane"/>
    <property type="evidence" value="ECO:0007669"/>
    <property type="project" value="TreeGrafter"/>
</dbReference>
<feature type="transmembrane region" description="Helical" evidence="1">
    <location>
        <begin position="94"/>
        <end position="116"/>
    </location>
</feature>
<feature type="transmembrane region" description="Helical" evidence="1">
    <location>
        <begin position="137"/>
        <end position="159"/>
    </location>
</feature>
<protein>
    <submittedName>
        <fullName evidence="2">Inner membrane protein YhaI</fullName>
    </submittedName>
</protein>
<dbReference type="InParanoid" id="A0A2U3N306"/>
<dbReference type="PANTHER" id="PTHR34980:SF3">
    <property type="entry name" value="BLR8105 PROTEIN"/>
    <property type="match status" value="1"/>
</dbReference>
<dbReference type="AlphaFoldDB" id="A0A2U3N306"/>
<dbReference type="OrthoDB" id="9812349at2"/>
<organism evidence="2 3">
    <name type="scientific">Acinetobacter stercoris</name>
    <dbReference type="NCBI Taxonomy" id="2126983"/>
    <lineage>
        <taxon>Bacteria</taxon>
        <taxon>Pseudomonadati</taxon>
        <taxon>Pseudomonadota</taxon>
        <taxon>Gammaproteobacteria</taxon>
        <taxon>Moraxellales</taxon>
        <taxon>Moraxellaceae</taxon>
        <taxon>Acinetobacter</taxon>
    </lineage>
</organism>
<reference evidence="3" key="1">
    <citation type="submission" date="2018-03" db="EMBL/GenBank/DDBJ databases">
        <authorList>
            <person name="Blom J."/>
        </authorList>
    </citation>
    <scope>NUCLEOTIDE SEQUENCE [LARGE SCALE GENOMIC DNA]</scope>
    <source>
        <strain evidence="3">KPC-SM-21</strain>
    </source>
</reference>
<accession>A0A2U3N306</accession>
<feature type="transmembrane region" description="Helical" evidence="1">
    <location>
        <begin position="60"/>
        <end position="82"/>
    </location>
</feature>